<evidence type="ECO:0000313" key="2">
    <source>
        <dbReference type="EMBL" id="AOW01886.1"/>
    </source>
</evidence>
<dbReference type="VEuPathDB" id="FungiDB:YALI1_B23866g"/>
<protein>
    <submittedName>
        <fullName evidence="2">Uncharacterized protein</fullName>
    </submittedName>
</protein>
<feature type="chain" id="PRO_5009110380" evidence="1">
    <location>
        <begin position="19"/>
        <end position="240"/>
    </location>
</feature>
<evidence type="ECO:0000313" key="3">
    <source>
        <dbReference type="Proteomes" id="UP000182444"/>
    </source>
</evidence>
<gene>
    <name evidence="2" type="ORF">YALI1_B23866g</name>
</gene>
<name>A0A1D8N8C3_YARLL</name>
<dbReference type="Proteomes" id="UP000182444">
    <property type="component" value="Chromosome 1B"/>
</dbReference>
<dbReference type="AlphaFoldDB" id="A0A1D8N8C3"/>
<sequence>MVRISKLATVACLSVVSAAPAAEDTLSRLHLLTSRHLAQFPSEDQKEITKRFIDDFHAVAVQERAISDVLTLIDLFGDITTKGIKFFTQSFTAFWNGDKKTLSQSITTFLLQAQGFLNDFVSWLQSYNGLGGFTKIFADIFIKSGLKSFITTAGLAILQLTDSILNSDWSAQSWAADLKNLQNTLKSVSQQLAAGFPTIENVRDTILYSRNAIRGLLGLPECLIIYAIRSSTIISCCDPC</sequence>
<dbReference type="EMBL" id="CP017554">
    <property type="protein sequence ID" value="AOW01886.1"/>
    <property type="molecule type" value="Genomic_DNA"/>
</dbReference>
<dbReference type="VEuPathDB" id="FungiDB:YALI0_B18370g"/>
<evidence type="ECO:0000256" key="1">
    <source>
        <dbReference type="SAM" id="SignalP"/>
    </source>
</evidence>
<accession>A0A1D8N8C3</accession>
<proteinExistence type="predicted"/>
<dbReference type="GeneID" id="2907548"/>
<feature type="signal peptide" evidence="1">
    <location>
        <begin position="1"/>
        <end position="18"/>
    </location>
</feature>
<organism evidence="2 3">
    <name type="scientific">Yarrowia lipolytica</name>
    <name type="common">Candida lipolytica</name>
    <dbReference type="NCBI Taxonomy" id="4952"/>
    <lineage>
        <taxon>Eukaryota</taxon>
        <taxon>Fungi</taxon>
        <taxon>Dikarya</taxon>
        <taxon>Ascomycota</taxon>
        <taxon>Saccharomycotina</taxon>
        <taxon>Dipodascomycetes</taxon>
        <taxon>Dipodascales</taxon>
        <taxon>Dipodascales incertae sedis</taxon>
        <taxon>Yarrowia</taxon>
    </lineage>
</organism>
<keyword evidence="1" id="KW-0732">Signal</keyword>
<dbReference type="RefSeq" id="XP_068138219.1">
    <property type="nucleotide sequence ID" value="XM_068282118.1"/>
</dbReference>
<reference evidence="2 3" key="1">
    <citation type="journal article" date="2016" name="PLoS ONE">
        <title>Sequence Assembly of Yarrowia lipolytica Strain W29/CLIB89 Shows Transposable Element Diversity.</title>
        <authorList>
            <person name="Magnan C."/>
            <person name="Yu J."/>
            <person name="Chang I."/>
            <person name="Jahn E."/>
            <person name="Kanomata Y."/>
            <person name="Wu J."/>
            <person name="Zeller M."/>
            <person name="Oakes M."/>
            <person name="Baldi P."/>
            <person name="Sandmeyer S."/>
        </authorList>
    </citation>
    <scope>NUCLEOTIDE SEQUENCE [LARGE SCALE GENOMIC DNA]</scope>
    <source>
        <strain evidence="3">CLIB89(W29)</strain>
    </source>
</reference>